<dbReference type="NCBIfam" id="TIGR00011">
    <property type="entry name" value="YbaK_EbsC"/>
    <property type="match status" value="1"/>
</dbReference>
<comment type="similarity">
    <text evidence="1 4">Belongs to the prolyl-tRNA editing family. YbaK/EbsC subfamily.</text>
</comment>
<dbReference type="RefSeq" id="WP_041966299.1">
    <property type="nucleotide sequence ID" value="NZ_BASE01000060.1"/>
</dbReference>
<dbReference type="GO" id="GO:0006412">
    <property type="term" value="P:translation"/>
    <property type="evidence" value="ECO:0007669"/>
    <property type="project" value="UniProtKB-KW"/>
</dbReference>
<evidence type="ECO:0000256" key="4">
    <source>
        <dbReference type="PIRNR" id="PIRNR006181"/>
    </source>
</evidence>
<dbReference type="PIRSF" id="PIRSF006181">
    <property type="entry name" value="EbsC_YbaK"/>
    <property type="match status" value="1"/>
</dbReference>
<evidence type="ECO:0000313" key="7">
    <source>
        <dbReference type="Proteomes" id="UP000031014"/>
    </source>
</evidence>
<gene>
    <name evidence="6" type="ORF">SAMD00020551_2714</name>
</gene>
<organism evidence="6 7">
    <name type="scientific">Mesobacillus selenatarsenatis (strain DSM 18680 / JCM 14380 / FERM P-15431 / SF-1)</name>
    <dbReference type="NCBI Taxonomy" id="1321606"/>
    <lineage>
        <taxon>Bacteria</taxon>
        <taxon>Bacillati</taxon>
        <taxon>Bacillota</taxon>
        <taxon>Bacilli</taxon>
        <taxon>Bacillales</taxon>
        <taxon>Bacillaceae</taxon>
        <taxon>Mesobacillus</taxon>
    </lineage>
</organism>
<accession>A0A0A8X3Q3</accession>
<dbReference type="EMBL" id="BASE01000060">
    <property type="protein sequence ID" value="GAM14563.1"/>
    <property type="molecule type" value="Genomic_DNA"/>
</dbReference>
<comment type="caution">
    <text evidence="6">The sequence shown here is derived from an EMBL/GenBank/DDBJ whole genome shotgun (WGS) entry which is preliminary data.</text>
</comment>
<name>A0A0A8X3Q3_MESS1</name>
<dbReference type="Proteomes" id="UP000031014">
    <property type="component" value="Unassembled WGS sequence"/>
</dbReference>
<dbReference type="GO" id="GO:0016829">
    <property type="term" value="F:lyase activity"/>
    <property type="evidence" value="ECO:0007669"/>
    <property type="project" value="UniProtKB-KW"/>
</dbReference>
<evidence type="ECO:0000256" key="1">
    <source>
        <dbReference type="ARBA" id="ARBA00009798"/>
    </source>
</evidence>
<sequence length="159" mass="17316">MAKVKTNAMRILDTQKVPYEILTYDSKDGKIDGVAVAGKIGRDPAQVYKTLVVVGSSKELYVFVIPVEAELDMKKAAREAGEKNVEMLPVKDIQKFTGYIRGGCSPVGMKKNYPTFLDESAQELETIIVSAGKIGFQVELAPDQLISTVAGKYAELVKA</sequence>
<dbReference type="CDD" id="cd00002">
    <property type="entry name" value="YbaK_deacylase"/>
    <property type="match status" value="1"/>
</dbReference>
<dbReference type="AlphaFoldDB" id="A0A0A8X3Q3"/>
<dbReference type="PANTHER" id="PTHR30411">
    <property type="entry name" value="CYTOPLASMIC PROTEIN"/>
    <property type="match status" value="1"/>
</dbReference>
<evidence type="ECO:0000256" key="2">
    <source>
        <dbReference type="ARBA" id="ARBA00022917"/>
    </source>
</evidence>
<dbReference type="PANTHER" id="PTHR30411:SF0">
    <property type="entry name" value="CYS-TRNA(PRO)_CYS-TRNA(CYS) DEACYLASE YBAK"/>
    <property type="match status" value="1"/>
</dbReference>
<dbReference type="InterPro" id="IPR007214">
    <property type="entry name" value="YbaK/aa-tRNA-synth-assoc-dom"/>
</dbReference>
<dbReference type="GO" id="GO:0002161">
    <property type="term" value="F:aminoacyl-tRNA deacylase activity"/>
    <property type="evidence" value="ECO:0007669"/>
    <property type="project" value="InterPro"/>
</dbReference>
<protein>
    <recommendedName>
        <fullName evidence="4">Cys-tRNA(Pro)/Cys-tRNA(Cys) deacylase</fullName>
        <ecNumber evidence="4">4.2.-.-</ecNumber>
    </recommendedName>
</protein>
<dbReference type="Gene3D" id="3.90.960.10">
    <property type="entry name" value="YbaK/aminoacyl-tRNA synthetase-associated domain"/>
    <property type="match status" value="1"/>
</dbReference>
<keyword evidence="2 4" id="KW-0648">Protein biosynthesis</keyword>
<evidence type="ECO:0000313" key="6">
    <source>
        <dbReference type="EMBL" id="GAM14563.1"/>
    </source>
</evidence>
<reference evidence="6 7" key="1">
    <citation type="submission" date="2013-06" db="EMBL/GenBank/DDBJ databases">
        <title>Whole genome shotgun sequence of Bacillus selenatarsenatis SF-1.</title>
        <authorList>
            <person name="Kuroda M."/>
            <person name="Sei K."/>
            <person name="Yamashita M."/>
            <person name="Ike M."/>
        </authorList>
    </citation>
    <scope>NUCLEOTIDE SEQUENCE [LARGE SCALE GENOMIC DNA]</scope>
    <source>
        <strain evidence="6 7">SF-1</strain>
    </source>
</reference>
<dbReference type="Pfam" id="PF04073">
    <property type="entry name" value="tRNA_edit"/>
    <property type="match status" value="1"/>
</dbReference>
<evidence type="ECO:0000259" key="5">
    <source>
        <dbReference type="Pfam" id="PF04073"/>
    </source>
</evidence>
<evidence type="ECO:0000256" key="3">
    <source>
        <dbReference type="ARBA" id="ARBA00023239"/>
    </source>
</evidence>
<keyword evidence="3 4" id="KW-0456">Lyase</keyword>
<keyword evidence="7" id="KW-1185">Reference proteome</keyword>
<dbReference type="EC" id="4.2.-.-" evidence="4"/>
<dbReference type="InterPro" id="IPR036754">
    <property type="entry name" value="YbaK/aa-tRNA-synt-asso_dom_sf"/>
</dbReference>
<proteinExistence type="inferred from homology"/>
<dbReference type="OrthoDB" id="9809296at2"/>
<dbReference type="STRING" id="1321606.SAMD00020551_2714"/>
<dbReference type="SUPFAM" id="SSF55826">
    <property type="entry name" value="YbaK/ProRS associated domain"/>
    <property type="match status" value="1"/>
</dbReference>
<feature type="domain" description="YbaK/aminoacyl-tRNA synthetase-associated" evidence="5">
    <location>
        <begin position="35"/>
        <end position="146"/>
    </location>
</feature>
<dbReference type="InterPro" id="IPR004369">
    <property type="entry name" value="Prolyl-tRNA_editing_YbaK/EbsC"/>
</dbReference>